<dbReference type="OrthoDB" id="3038019at2759"/>
<reference evidence="2 3" key="1">
    <citation type="submission" date="2018-06" db="EMBL/GenBank/DDBJ databases">
        <title>A transcriptomic atlas of mushroom development highlights an independent origin of complex multicellularity.</title>
        <authorList>
            <consortium name="DOE Joint Genome Institute"/>
            <person name="Krizsan K."/>
            <person name="Almasi E."/>
            <person name="Merenyi Z."/>
            <person name="Sahu N."/>
            <person name="Viragh M."/>
            <person name="Koszo T."/>
            <person name="Mondo S."/>
            <person name="Kiss B."/>
            <person name="Balint B."/>
            <person name="Kues U."/>
            <person name="Barry K."/>
            <person name="Hegedus J.C."/>
            <person name="Henrissat B."/>
            <person name="Johnson J."/>
            <person name="Lipzen A."/>
            <person name="Ohm R."/>
            <person name="Nagy I."/>
            <person name="Pangilinan J."/>
            <person name="Yan J."/>
            <person name="Xiong Y."/>
            <person name="Grigoriev I.V."/>
            <person name="Hibbett D.S."/>
            <person name="Nagy L.G."/>
        </authorList>
    </citation>
    <scope>NUCLEOTIDE SEQUENCE [LARGE SCALE GENOMIC DNA]</scope>
    <source>
        <strain evidence="2 3">SZMC22713</strain>
    </source>
</reference>
<evidence type="ECO:0000313" key="2">
    <source>
        <dbReference type="EMBL" id="TDL21839.1"/>
    </source>
</evidence>
<keyword evidence="3" id="KW-1185">Reference proteome</keyword>
<dbReference type="SMART" id="SM00256">
    <property type="entry name" value="FBOX"/>
    <property type="match status" value="1"/>
</dbReference>
<dbReference type="EMBL" id="ML170178">
    <property type="protein sequence ID" value="TDL21839.1"/>
    <property type="molecule type" value="Genomic_DNA"/>
</dbReference>
<evidence type="ECO:0000313" key="3">
    <source>
        <dbReference type="Proteomes" id="UP000294933"/>
    </source>
</evidence>
<accession>A0A4Y7Q4J4</accession>
<gene>
    <name evidence="2" type="ORF">BD410DRAFT_789225</name>
</gene>
<dbReference type="VEuPathDB" id="FungiDB:BD410DRAFT_789225"/>
<sequence length="372" mass="42307">MYFHHPGNPRALPVEIIEEIFLHASPWELLQLQVTCCVFRNILENESIRRTARKSLVPPVPDPVIPEDIGGYERNWTEASYASFIFGQTKCTSCGETVPFELSSVSFSLRERACSFKKRCVQRQLDGRCEFPTVIGDMPIDLLLMRSFLPFAENGDTVLDFTPSNRLYNVEKSKKAIAQWRGEWNLLEALNDGTSWRSDTCYLDQRLRIAEIAARKSAWLRPFMETSKALVLWHEEYSEVVARSNVRKLNFNLAKDIAKSENVRFASMVRSDAMRRCLLAHSRSQTGLVRTAWDSIRSQVLLEIANEKAGIVQLPLPKGWSMKVVCPFCSKSSGRHAFMGGAALSDHIRDAHRDLRDVEVEKSVARPQTLLG</sequence>
<dbReference type="CDD" id="cd09917">
    <property type="entry name" value="F-box_SF"/>
    <property type="match status" value="1"/>
</dbReference>
<dbReference type="Proteomes" id="UP000294933">
    <property type="component" value="Unassembled WGS sequence"/>
</dbReference>
<feature type="domain" description="F-box" evidence="1">
    <location>
        <begin position="6"/>
        <end position="52"/>
    </location>
</feature>
<dbReference type="InterPro" id="IPR036047">
    <property type="entry name" value="F-box-like_dom_sf"/>
</dbReference>
<evidence type="ECO:0000259" key="1">
    <source>
        <dbReference type="PROSITE" id="PS50181"/>
    </source>
</evidence>
<dbReference type="SUPFAM" id="SSF81383">
    <property type="entry name" value="F-box domain"/>
    <property type="match status" value="1"/>
</dbReference>
<dbReference type="PROSITE" id="PS50181">
    <property type="entry name" value="FBOX"/>
    <property type="match status" value="1"/>
</dbReference>
<name>A0A4Y7Q4J4_9AGAM</name>
<proteinExistence type="predicted"/>
<dbReference type="AlphaFoldDB" id="A0A4Y7Q4J4"/>
<dbReference type="InterPro" id="IPR001810">
    <property type="entry name" value="F-box_dom"/>
</dbReference>
<organism evidence="2 3">
    <name type="scientific">Rickenella mellea</name>
    <dbReference type="NCBI Taxonomy" id="50990"/>
    <lineage>
        <taxon>Eukaryota</taxon>
        <taxon>Fungi</taxon>
        <taxon>Dikarya</taxon>
        <taxon>Basidiomycota</taxon>
        <taxon>Agaricomycotina</taxon>
        <taxon>Agaricomycetes</taxon>
        <taxon>Hymenochaetales</taxon>
        <taxon>Rickenellaceae</taxon>
        <taxon>Rickenella</taxon>
    </lineage>
</organism>
<protein>
    <recommendedName>
        <fullName evidence="1">F-box domain-containing protein</fullName>
    </recommendedName>
</protein>